<keyword evidence="2" id="KW-1185">Reference proteome</keyword>
<dbReference type="Proteomes" id="UP001623592">
    <property type="component" value="Unassembled WGS sequence"/>
</dbReference>
<sequence>MELGELKPKLNIDYDDDDVDLQFYMDAAQAYIDKSVGEGYKTDDKLIKISELALQKLVSDMYNNKSAYISAQVKKDNIISTIFSLLGNATELVEE</sequence>
<organism evidence="1 2">
    <name type="scientific">Clostridium neuense</name>
    <dbReference type="NCBI Taxonomy" id="1728934"/>
    <lineage>
        <taxon>Bacteria</taxon>
        <taxon>Bacillati</taxon>
        <taxon>Bacillota</taxon>
        <taxon>Clostridia</taxon>
        <taxon>Eubacteriales</taxon>
        <taxon>Clostridiaceae</taxon>
        <taxon>Clostridium</taxon>
    </lineage>
</organism>
<name>A0ABW8THI3_9CLOT</name>
<gene>
    <name evidence="1" type="ORF">ACJDT4_12545</name>
</gene>
<evidence type="ECO:0000313" key="2">
    <source>
        <dbReference type="Proteomes" id="UP001623592"/>
    </source>
</evidence>
<evidence type="ECO:0000313" key="1">
    <source>
        <dbReference type="EMBL" id="MFL0251257.1"/>
    </source>
</evidence>
<protein>
    <submittedName>
        <fullName evidence="1">Head-tail connector protein</fullName>
    </submittedName>
</protein>
<dbReference type="EMBL" id="JBJIAA010000009">
    <property type="protein sequence ID" value="MFL0251257.1"/>
    <property type="molecule type" value="Genomic_DNA"/>
</dbReference>
<comment type="caution">
    <text evidence="1">The sequence shown here is derived from an EMBL/GenBank/DDBJ whole genome shotgun (WGS) entry which is preliminary data.</text>
</comment>
<dbReference type="InterPro" id="IPR021146">
    <property type="entry name" value="Phage_gp6-like_head-tail"/>
</dbReference>
<accession>A0ABW8THI3</accession>
<reference evidence="1 2" key="1">
    <citation type="submission" date="2024-11" db="EMBL/GenBank/DDBJ databases">
        <authorList>
            <person name="Heng Y.C."/>
            <person name="Lim A.C.H."/>
            <person name="Lee J.K.Y."/>
            <person name="Kittelmann S."/>
        </authorList>
    </citation>
    <scope>NUCLEOTIDE SEQUENCE [LARGE SCALE GENOMIC DNA]</scope>
    <source>
        <strain evidence="1 2">WILCCON 0114</strain>
    </source>
</reference>
<dbReference type="Pfam" id="PF05135">
    <property type="entry name" value="Phage_connect_1"/>
    <property type="match status" value="1"/>
</dbReference>
<dbReference type="RefSeq" id="WP_406787910.1">
    <property type="nucleotide sequence ID" value="NZ_JBJIAA010000009.1"/>
</dbReference>
<dbReference type="Gene3D" id="1.10.3230.30">
    <property type="entry name" value="Phage gp6-like head-tail connector protein"/>
    <property type="match status" value="1"/>
</dbReference>
<proteinExistence type="predicted"/>
<dbReference type="InterPro" id="IPR006450">
    <property type="entry name" value="Phage_HK97_gp6-like"/>
</dbReference>
<dbReference type="NCBIfam" id="TIGR01560">
    <property type="entry name" value="put_DNA_pack"/>
    <property type="match status" value="1"/>
</dbReference>